<name>A0A1B1AZI7_9ACTN</name>
<dbReference type="InterPro" id="IPR010330">
    <property type="entry name" value="CoiA_nuc"/>
</dbReference>
<accession>A0A1B1AZI7</accession>
<dbReference type="Pfam" id="PF06054">
    <property type="entry name" value="CoiA_nuc"/>
    <property type="match status" value="1"/>
</dbReference>
<evidence type="ECO:0000256" key="1">
    <source>
        <dbReference type="SAM" id="MobiDB-lite"/>
    </source>
</evidence>
<feature type="compositionally biased region" description="Basic and acidic residues" evidence="1">
    <location>
        <begin position="279"/>
        <end position="293"/>
    </location>
</feature>
<evidence type="ECO:0000313" key="4">
    <source>
        <dbReference type="Proteomes" id="UP000092659"/>
    </source>
</evidence>
<organism evidence="3 4">
    <name type="scientific">Streptomyces griseochromogenes</name>
    <dbReference type="NCBI Taxonomy" id="68214"/>
    <lineage>
        <taxon>Bacteria</taxon>
        <taxon>Bacillati</taxon>
        <taxon>Actinomycetota</taxon>
        <taxon>Actinomycetes</taxon>
        <taxon>Kitasatosporales</taxon>
        <taxon>Streptomycetaceae</taxon>
        <taxon>Streptomyces</taxon>
    </lineage>
</organism>
<reference evidence="3 4" key="1">
    <citation type="submission" date="2016-06" db="EMBL/GenBank/DDBJ databases">
        <title>Complete genome sequence of Streptomyces griseochromogenes ATCC 14511, the Blasticidin S producer.</title>
        <authorList>
            <person name="Wu L."/>
        </authorList>
    </citation>
    <scope>NUCLEOTIDE SEQUENCE [LARGE SCALE GENOMIC DNA]</scope>
    <source>
        <strain evidence="3 4">ATCC 14511</strain>
    </source>
</reference>
<feature type="domain" description="Competence protein CoiA nuclease-like" evidence="2">
    <location>
        <begin position="72"/>
        <end position="156"/>
    </location>
</feature>
<evidence type="ECO:0000313" key="3">
    <source>
        <dbReference type="EMBL" id="ANP51988.1"/>
    </source>
</evidence>
<dbReference type="KEGG" id="sgs:AVL59_22590"/>
<dbReference type="EMBL" id="CP016279">
    <property type="protein sequence ID" value="ANP51988.1"/>
    <property type="molecule type" value="Genomic_DNA"/>
</dbReference>
<sequence>MGYTALHAGWGRLDASLDDLGCGRSWADIHRVKGLELACPECRGKVFARVSPHRARHFYHQVRPRDCALANESPEHHLLKLELATAARAAGFRAELEVGNEARTWRADVLVFDRRDRPFMALEAQLSPMTPQEAQGRTDRYAADGVAVCWIAVEKRPWERGVPSLRVAPPRSRGDAWTVRHGMARYTWAAPHTLKTKAAWTHVSCSLVDAIRWILQERVHAHAGPDATVWWTARSYVQLAVVRARLEADAEAVLQAAAAEQRRQAADMRAASAERRRRAAEDRRQAAEEQAREERAEQERLSAFFEHAGMDAALWPAFMHMVRSTSGKAVECGAQSPAHGNGLLLYSRPCKDSAFQLAGVVCPDPSALARWPADLTILVPGRAWLSRIEEAARSPLKVAVLNPVTKRCAYERVGPGLRR</sequence>
<dbReference type="Proteomes" id="UP000092659">
    <property type="component" value="Chromosome"/>
</dbReference>
<proteinExistence type="predicted"/>
<feature type="region of interest" description="Disordered" evidence="1">
    <location>
        <begin position="265"/>
        <end position="293"/>
    </location>
</feature>
<evidence type="ECO:0000259" key="2">
    <source>
        <dbReference type="Pfam" id="PF06054"/>
    </source>
</evidence>
<gene>
    <name evidence="3" type="ORF">AVL59_22590</name>
</gene>
<dbReference type="STRING" id="68214.AVL59_22590"/>
<protein>
    <submittedName>
        <fullName evidence="3">Competence protein CoiA</fullName>
    </submittedName>
</protein>
<dbReference type="AlphaFoldDB" id="A0A1B1AZI7"/>